<evidence type="ECO:0000313" key="4">
    <source>
        <dbReference type="EMBL" id="MBW0536226.1"/>
    </source>
</evidence>
<evidence type="ECO:0008006" key="6">
    <source>
        <dbReference type="Google" id="ProtNLM"/>
    </source>
</evidence>
<keyword evidence="5" id="KW-1185">Reference proteome</keyword>
<dbReference type="Proteomes" id="UP000765509">
    <property type="component" value="Unassembled WGS sequence"/>
</dbReference>
<evidence type="ECO:0000256" key="1">
    <source>
        <dbReference type="ARBA" id="ARBA00010531"/>
    </source>
</evidence>
<dbReference type="Gene3D" id="3.30.190.20">
    <property type="match status" value="1"/>
</dbReference>
<protein>
    <recommendedName>
        <fullName evidence="6">Ribosomal protein L1</fullName>
    </recommendedName>
</protein>
<dbReference type="EMBL" id="AVOT02040975">
    <property type="protein sequence ID" value="MBW0536226.1"/>
    <property type="molecule type" value="Genomic_DNA"/>
</dbReference>
<dbReference type="SUPFAM" id="SSF56808">
    <property type="entry name" value="Ribosomal protein L1"/>
    <property type="match status" value="1"/>
</dbReference>
<keyword evidence="3" id="KW-0687">Ribonucleoprotein</keyword>
<reference evidence="4" key="1">
    <citation type="submission" date="2021-03" db="EMBL/GenBank/DDBJ databases">
        <title>Draft genome sequence of rust myrtle Austropuccinia psidii MF-1, a brazilian biotype.</title>
        <authorList>
            <person name="Quecine M.C."/>
            <person name="Pachon D.M.R."/>
            <person name="Bonatelli M.L."/>
            <person name="Correr F.H."/>
            <person name="Franceschini L.M."/>
            <person name="Leite T.F."/>
            <person name="Margarido G.R.A."/>
            <person name="Almeida C.A."/>
            <person name="Ferrarezi J.A."/>
            <person name="Labate C.A."/>
        </authorList>
    </citation>
    <scope>NUCLEOTIDE SEQUENCE</scope>
    <source>
        <strain evidence="4">MF-1</strain>
    </source>
</reference>
<evidence type="ECO:0000256" key="2">
    <source>
        <dbReference type="ARBA" id="ARBA00022980"/>
    </source>
</evidence>
<gene>
    <name evidence="4" type="ORF">O181_075941</name>
</gene>
<dbReference type="PANTHER" id="PTHR36427">
    <property type="entry name" value="54S RIBOSOMAL PROTEIN L1, MITOCHONDRIAL"/>
    <property type="match status" value="1"/>
</dbReference>
<evidence type="ECO:0000313" key="5">
    <source>
        <dbReference type="Proteomes" id="UP000765509"/>
    </source>
</evidence>
<keyword evidence="2" id="KW-0689">Ribosomal protein</keyword>
<dbReference type="Gene3D" id="3.40.50.790">
    <property type="match status" value="1"/>
</dbReference>
<sequence>MTQRNLSRILGNIHFNQPKCPNWTQMRGAKMWVQAPGKRTSKQDNFVGPLIDNLRLLKAMKIGYPDLPIRLTIEPQLKKTINANVLKGRFILPNQIPAPTTDSSKTNTNNQEVIALIINEQSTEDVKLAKELGVDHVGGPSLIDTIMNGDITPTKLLCHTTDNLEKLILKNPKVSKFLGQKGLIPSEKRGTVSSNLKDLILSSKFSIDWSLQNLQKDKKQAKDSHDELNISIIVGSIQMNLIQIEQNIDQFLNQISQISQFGKFTQPISFKTGRPIKRSGIKRAMVSVDGLPQLTVI</sequence>
<dbReference type="AlphaFoldDB" id="A0A9Q3FFE7"/>
<dbReference type="InterPro" id="IPR016095">
    <property type="entry name" value="Ribosomal_uL1_3-a/b-sand"/>
</dbReference>
<accession>A0A9Q3FFE7</accession>
<organism evidence="4 5">
    <name type="scientific">Austropuccinia psidii MF-1</name>
    <dbReference type="NCBI Taxonomy" id="1389203"/>
    <lineage>
        <taxon>Eukaryota</taxon>
        <taxon>Fungi</taxon>
        <taxon>Dikarya</taxon>
        <taxon>Basidiomycota</taxon>
        <taxon>Pucciniomycotina</taxon>
        <taxon>Pucciniomycetes</taxon>
        <taxon>Pucciniales</taxon>
        <taxon>Sphaerophragmiaceae</taxon>
        <taxon>Austropuccinia</taxon>
    </lineage>
</organism>
<comment type="similarity">
    <text evidence="1">Belongs to the universal ribosomal protein uL1 family.</text>
</comment>
<evidence type="ECO:0000256" key="3">
    <source>
        <dbReference type="ARBA" id="ARBA00023274"/>
    </source>
</evidence>
<dbReference type="PANTHER" id="PTHR36427:SF3">
    <property type="entry name" value="LARGE RIBOSOMAL SUBUNIT PROTEIN UL1M"/>
    <property type="match status" value="1"/>
</dbReference>
<comment type="caution">
    <text evidence="4">The sequence shown here is derived from an EMBL/GenBank/DDBJ whole genome shotgun (WGS) entry which is preliminary data.</text>
</comment>
<dbReference type="InterPro" id="IPR023674">
    <property type="entry name" value="Ribosomal_uL1-like"/>
</dbReference>
<proteinExistence type="inferred from homology"/>
<dbReference type="OrthoDB" id="1747252at2759"/>
<name>A0A9Q3FFE7_9BASI</name>
<dbReference type="GO" id="GO:0005762">
    <property type="term" value="C:mitochondrial large ribosomal subunit"/>
    <property type="evidence" value="ECO:0007669"/>
    <property type="project" value="TreeGrafter"/>
</dbReference>
<dbReference type="GO" id="GO:0003735">
    <property type="term" value="F:structural constituent of ribosome"/>
    <property type="evidence" value="ECO:0007669"/>
    <property type="project" value="TreeGrafter"/>
</dbReference>